<dbReference type="Pfam" id="PF09776">
    <property type="entry name" value="Mitoc_L55"/>
    <property type="match status" value="1"/>
</dbReference>
<dbReference type="Gene3D" id="6.20.130.20">
    <property type="entry name" value="Mitochondrial ribosomal protein L55"/>
    <property type="match status" value="1"/>
</dbReference>
<dbReference type="InterPro" id="IPR018615">
    <property type="entry name" value="Ribosomal_mL55"/>
</dbReference>
<dbReference type="GO" id="GO:0003735">
    <property type="term" value="F:structural constituent of ribosome"/>
    <property type="evidence" value="ECO:0007669"/>
    <property type="project" value="InterPro"/>
</dbReference>
<organism evidence="1 2">
    <name type="scientific">Aldrovandia affinis</name>
    <dbReference type="NCBI Taxonomy" id="143900"/>
    <lineage>
        <taxon>Eukaryota</taxon>
        <taxon>Metazoa</taxon>
        <taxon>Chordata</taxon>
        <taxon>Craniata</taxon>
        <taxon>Vertebrata</taxon>
        <taxon>Euteleostomi</taxon>
        <taxon>Actinopterygii</taxon>
        <taxon>Neopterygii</taxon>
        <taxon>Teleostei</taxon>
        <taxon>Notacanthiformes</taxon>
        <taxon>Halosauridae</taxon>
        <taxon>Aldrovandia</taxon>
    </lineage>
</organism>
<keyword evidence="2" id="KW-1185">Reference proteome</keyword>
<dbReference type="Proteomes" id="UP001221898">
    <property type="component" value="Unassembled WGS sequence"/>
</dbReference>
<gene>
    <name evidence="1" type="ORF">AAFF_G00258770</name>
</gene>
<protein>
    <recommendedName>
        <fullName evidence="3">39S ribosomal protein L55, mitochondrial</fullName>
    </recommendedName>
</protein>
<accession>A0AAD7WTG7</accession>
<proteinExistence type="predicted"/>
<reference evidence="1" key="1">
    <citation type="journal article" date="2023" name="Science">
        <title>Genome structures resolve the early diversification of teleost fishes.</title>
        <authorList>
            <person name="Parey E."/>
            <person name="Louis A."/>
            <person name="Montfort J."/>
            <person name="Bouchez O."/>
            <person name="Roques C."/>
            <person name="Iampietro C."/>
            <person name="Lluch J."/>
            <person name="Castinel A."/>
            <person name="Donnadieu C."/>
            <person name="Desvignes T."/>
            <person name="Floi Bucao C."/>
            <person name="Jouanno E."/>
            <person name="Wen M."/>
            <person name="Mejri S."/>
            <person name="Dirks R."/>
            <person name="Jansen H."/>
            <person name="Henkel C."/>
            <person name="Chen W.J."/>
            <person name="Zahm M."/>
            <person name="Cabau C."/>
            <person name="Klopp C."/>
            <person name="Thompson A.W."/>
            <person name="Robinson-Rechavi M."/>
            <person name="Braasch I."/>
            <person name="Lecointre G."/>
            <person name="Bobe J."/>
            <person name="Postlethwait J.H."/>
            <person name="Berthelot C."/>
            <person name="Roest Crollius H."/>
            <person name="Guiguen Y."/>
        </authorList>
    </citation>
    <scope>NUCLEOTIDE SEQUENCE</scope>
    <source>
        <strain evidence="1">NC1722</strain>
    </source>
</reference>
<comment type="caution">
    <text evidence="1">The sequence shown here is derived from an EMBL/GenBank/DDBJ whole genome shotgun (WGS) entry which is preliminary data.</text>
</comment>
<dbReference type="InterPro" id="IPR044884">
    <property type="entry name" value="Ribosomal_mL55_sf"/>
</dbReference>
<dbReference type="GO" id="GO:0006412">
    <property type="term" value="P:translation"/>
    <property type="evidence" value="ECO:0007669"/>
    <property type="project" value="TreeGrafter"/>
</dbReference>
<evidence type="ECO:0000313" key="2">
    <source>
        <dbReference type="Proteomes" id="UP001221898"/>
    </source>
</evidence>
<dbReference type="AlphaFoldDB" id="A0AAD7WTG7"/>
<dbReference type="PANTHER" id="PTHR34095">
    <property type="entry name" value="39S RIBOSOMAL PROTEIN L55, MITOCHONDRIAL"/>
    <property type="match status" value="1"/>
</dbReference>
<dbReference type="EMBL" id="JAINUG010000035">
    <property type="protein sequence ID" value="KAJ8408463.1"/>
    <property type="molecule type" value="Genomic_DNA"/>
</dbReference>
<sequence>MALHKIWTSKSNIYRFLHQQVAQRCLPTASTLHTTACPHNSNKTSVVRYGRQKYERQYPVLLVRTDGSTIHIRYKEPKKILTMPIDISTLSEEDRKARLRKRDVKKTAAVQKKDEFDDDFKVDDYSKFWKK</sequence>
<name>A0AAD7WTG7_9TELE</name>
<evidence type="ECO:0000313" key="1">
    <source>
        <dbReference type="EMBL" id="KAJ8408463.1"/>
    </source>
</evidence>
<dbReference type="GO" id="GO:0005762">
    <property type="term" value="C:mitochondrial large ribosomal subunit"/>
    <property type="evidence" value="ECO:0007669"/>
    <property type="project" value="InterPro"/>
</dbReference>
<dbReference type="PANTHER" id="PTHR34095:SF1">
    <property type="entry name" value="LARGE RIBOSOMAL SUBUNIT PROTEIN ML55"/>
    <property type="match status" value="1"/>
</dbReference>
<evidence type="ECO:0008006" key="3">
    <source>
        <dbReference type="Google" id="ProtNLM"/>
    </source>
</evidence>